<evidence type="ECO:0000256" key="7">
    <source>
        <dbReference type="ARBA" id="ARBA00022982"/>
    </source>
</evidence>
<dbReference type="OrthoDB" id="907479at2759"/>
<dbReference type="EnsemblMetazoa" id="XM_003244400.4">
    <property type="protein sequence ID" value="XP_003244448.1"/>
    <property type="gene ID" value="LOC100569759"/>
</dbReference>
<name>A0A8R2A5G7_ACYPI</name>
<keyword evidence="14" id="KW-1185">Reference proteome</keyword>
<dbReference type="InterPro" id="IPR006593">
    <property type="entry name" value="Cyt_b561/ferric_Rdtase_TM"/>
</dbReference>
<keyword evidence="3" id="KW-0813">Transport</keyword>
<evidence type="ECO:0000256" key="6">
    <source>
        <dbReference type="ARBA" id="ARBA00022723"/>
    </source>
</evidence>
<dbReference type="GO" id="GO:0016020">
    <property type="term" value="C:membrane"/>
    <property type="evidence" value="ECO:0007669"/>
    <property type="project" value="UniProtKB-SubCell"/>
</dbReference>
<dbReference type="KEGG" id="api:100569759"/>
<comment type="subcellular location">
    <subcellularLocation>
        <location evidence="2">Membrane</location>
        <topology evidence="2">Multi-pass membrane protein</topology>
    </subcellularLocation>
</comment>
<dbReference type="RefSeq" id="XP_003244448.1">
    <property type="nucleotide sequence ID" value="XM_003244400.3"/>
</dbReference>
<feature type="transmembrane region" description="Helical" evidence="11">
    <location>
        <begin position="156"/>
        <end position="175"/>
    </location>
</feature>
<feature type="transmembrane region" description="Helical" evidence="11">
    <location>
        <begin position="230"/>
        <end position="250"/>
    </location>
</feature>
<dbReference type="Proteomes" id="UP000007819">
    <property type="component" value="Chromosome A1"/>
</dbReference>
<reference evidence="14" key="1">
    <citation type="submission" date="2010-06" db="EMBL/GenBank/DDBJ databases">
        <authorList>
            <person name="Jiang H."/>
            <person name="Abraham K."/>
            <person name="Ali S."/>
            <person name="Alsbrooks S.L."/>
            <person name="Anim B.N."/>
            <person name="Anosike U.S."/>
            <person name="Attaway T."/>
            <person name="Bandaranaike D.P."/>
            <person name="Battles P.K."/>
            <person name="Bell S.N."/>
            <person name="Bell A.V."/>
            <person name="Beltran B."/>
            <person name="Bickham C."/>
            <person name="Bustamante Y."/>
            <person name="Caleb T."/>
            <person name="Canada A."/>
            <person name="Cardenas V."/>
            <person name="Carter K."/>
            <person name="Chacko J."/>
            <person name="Chandrabose M.N."/>
            <person name="Chavez D."/>
            <person name="Chavez A."/>
            <person name="Chen L."/>
            <person name="Chu H.-S."/>
            <person name="Claassen K.J."/>
            <person name="Cockrell R."/>
            <person name="Collins M."/>
            <person name="Cooper J.A."/>
            <person name="Cree A."/>
            <person name="Curry S.M."/>
            <person name="Da Y."/>
            <person name="Dao M.D."/>
            <person name="Das B."/>
            <person name="Davila M.-L."/>
            <person name="Davy-Carroll L."/>
            <person name="Denson S."/>
            <person name="Dinh H."/>
            <person name="Ebong V.E."/>
            <person name="Edwards J.R."/>
            <person name="Egan A."/>
            <person name="El-Daye J."/>
            <person name="Escobedo L."/>
            <person name="Fernandez S."/>
            <person name="Fernando P.R."/>
            <person name="Flagg N."/>
            <person name="Forbes L.D."/>
            <person name="Fowler R.G."/>
            <person name="Fu Q."/>
            <person name="Gabisi R.A."/>
            <person name="Ganer J."/>
            <person name="Garbino Pronczuk A."/>
            <person name="Garcia R.M."/>
            <person name="Garner T."/>
            <person name="Garrett T.E."/>
            <person name="Gonzalez D.A."/>
            <person name="Hamid H."/>
            <person name="Hawkins E.S."/>
            <person name="Hirani K."/>
            <person name="Hogues M.E."/>
            <person name="Hollins B."/>
            <person name="Hsiao C.-H."/>
            <person name="Jabil R."/>
            <person name="James M.L."/>
            <person name="Jhangiani S.N."/>
            <person name="Johnson B."/>
            <person name="Johnson Q."/>
            <person name="Joshi V."/>
            <person name="Kalu J.B."/>
            <person name="Kam C."/>
            <person name="Kashfia A."/>
            <person name="Keebler J."/>
            <person name="Kisamo H."/>
            <person name="Kovar C.L."/>
            <person name="Lago L.A."/>
            <person name="Lai C.-Y."/>
            <person name="Laidlaw J."/>
            <person name="Lara F."/>
            <person name="Le T.-K."/>
            <person name="Lee S.L."/>
            <person name="Legall F.H."/>
            <person name="Lemon S.J."/>
            <person name="Lewis L.R."/>
            <person name="Li B."/>
            <person name="Liu Y."/>
            <person name="Liu Y.-S."/>
            <person name="Lopez J."/>
            <person name="Lozado R.J."/>
            <person name="Lu J."/>
            <person name="Madu R.C."/>
            <person name="Maheshwari M."/>
            <person name="Maheshwari R."/>
            <person name="Malloy K."/>
            <person name="Martinez E."/>
            <person name="Mathew T."/>
            <person name="Mercado I.C."/>
            <person name="Mercado C."/>
            <person name="Meyer B."/>
            <person name="Montgomery K."/>
            <person name="Morgan M.B."/>
            <person name="Munidasa M."/>
            <person name="Nazareth L.V."/>
            <person name="Nelson J."/>
            <person name="Ng B.M."/>
            <person name="Nguyen N.B."/>
            <person name="Nguyen P.Q."/>
            <person name="Nguyen T."/>
            <person name="Obregon M."/>
            <person name="Okwuonu G.O."/>
            <person name="Onwere C.G."/>
            <person name="Orozco G."/>
            <person name="Parra A."/>
            <person name="Patel S."/>
            <person name="Patil S."/>
            <person name="Perez A."/>
            <person name="Perez Y."/>
            <person name="Pham C."/>
            <person name="Primus E.L."/>
            <person name="Pu L.-L."/>
            <person name="Puazo M."/>
            <person name="Qin X."/>
            <person name="Quiroz J.B."/>
            <person name="Reese J."/>
            <person name="Richards S."/>
            <person name="Rives C.M."/>
            <person name="Robberts R."/>
            <person name="Ruiz S.J."/>
            <person name="Ruiz M.J."/>
            <person name="Santibanez J."/>
            <person name="Schneider B.W."/>
            <person name="Sisson I."/>
            <person name="Smith M."/>
            <person name="Sodergren E."/>
            <person name="Song X.-Z."/>
            <person name="Song B.B."/>
            <person name="Summersgill H."/>
            <person name="Thelus R."/>
            <person name="Thornton R.D."/>
            <person name="Trejos Z.Y."/>
            <person name="Usmani K."/>
            <person name="Vattathil S."/>
            <person name="Villasana D."/>
            <person name="Walker D.L."/>
            <person name="Wang S."/>
            <person name="Wang K."/>
            <person name="White C.S."/>
            <person name="Williams A.C."/>
            <person name="Williamson J."/>
            <person name="Wilson K."/>
            <person name="Woghiren I.O."/>
            <person name="Woodworth J.R."/>
            <person name="Worley K.C."/>
            <person name="Wright R.A."/>
            <person name="Wu W."/>
            <person name="Young L."/>
            <person name="Zhang L."/>
            <person name="Zhang J."/>
            <person name="Zhu Y."/>
            <person name="Muzny D.M."/>
            <person name="Weinstock G."/>
            <person name="Gibbs R.A."/>
        </authorList>
    </citation>
    <scope>NUCLEOTIDE SEQUENCE [LARGE SCALE GENOMIC DNA]</scope>
    <source>
        <strain evidence="14">LSR1</strain>
    </source>
</reference>
<evidence type="ECO:0000256" key="3">
    <source>
        <dbReference type="ARBA" id="ARBA00022448"/>
    </source>
</evidence>
<evidence type="ECO:0000313" key="14">
    <source>
        <dbReference type="Proteomes" id="UP000007819"/>
    </source>
</evidence>
<sequence>MYALQTVGSTTSSVKDDTEVLELDDVGNSIVEQIISNSNAVKRSGNLTENGYQSSQTHPAIHNYERNNVHKDHTGLCYWTIFQAVGLTCVATIICRSVIYQHGFFDVSPNRNSTSITRSQFCNWHYSLSTLGFLYLYANSIFMIKSHKSKVSLPYIMLHTFAYLVSALGLCAMYVHKEIGKPEGSAFYEGHLYSVHSWTGVLAAALFTVQWLSAAATFMMPCLHSIGLPLGKMFSLYTTIVSTTCLIAGVNQHAMKTLGNDYRTYSIESLILNGFGMLVIVFLFLITYMVIKPNRN</sequence>
<evidence type="ECO:0000256" key="9">
    <source>
        <dbReference type="ARBA" id="ARBA00023004"/>
    </source>
</evidence>
<dbReference type="Pfam" id="PF03188">
    <property type="entry name" value="Cytochrom_B561"/>
    <property type="match status" value="1"/>
</dbReference>
<evidence type="ECO:0000256" key="5">
    <source>
        <dbReference type="ARBA" id="ARBA00022692"/>
    </source>
</evidence>
<dbReference type="GO" id="GO:0016491">
    <property type="term" value="F:oxidoreductase activity"/>
    <property type="evidence" value="ECO:0007669"/>
    <property type="project" value="InterPro"/>
</dbReference>
<dbReference type="GO" id="GO:0046872">
    <property type="term" value="F:metal ion binding"/>
    <property type="evidence" value="ECO:0007669"/>
    <property type="project" value="UniProtKB-KW"/>
</dbReference>
<keyword evidence="5 11" id="KW-0812">Transmembrane</keyword>
<keyword evidence="4" id="KW-0349">Heme</keyword>
<dbReference type="Gene3D" id="1.20.120.1770">
    <property type="match status" value="1"/>
</dbReference>
<dbReference type="InterPro" id="IPR043205">
    <property type="entry name" value="CYB561/CYBRD1-like"/>
</dbReference>
<evidence type="ECO:0000256" key="1">
    <source>
        <dbReference type="ARBA" id="ARBA00001970"/>
    </source>
</evidence>
<keyword evidence="8 11" id="KW-1133">Transmembrane helix</keyword>
<feature type="transmembrane region" description="Helical" evidence="11">
    <location>
        <begin position="124"/>
        <end position="144"/>
    </location>
</feature>
<feature type="domain" description="Cytochrome b561" evidence="12">
    <location>
        <begin position="81"/>
        <end position="291"/>
    </location>
</feature>
<dbReference type="PANTHER" id="PTHR10106:SF0">
    <property type="entry name" value="LD36721P"/>
    <property type="match status" value="1"/>
</dbReference>
<keyword evidence="6" id="KW-0479">Metal-binding</keyword>
<protein>
    <recommendedName>
        <fullName evidence="12">Cytochrome b561 domain-containing protein</fullName>
    </recommendedName>
</protein>
<dbReference type="SMART" id="SM00665">
    <property type="entry name" value="B561"/>
    <property type="match status" value="1"/>
</dbReference>
<feature type="transmembrane region" description="Helical" evidence="11">
    <location>
        <begin position="270"/>
        <end position="291"/>
    </location>
</feature>
<organism evidence="13 14">
    <name type="scientific">Acyrthosiphon pisum</name>
    <name type="common">Pea aphid</name>
    <dbReference type="NCBI Taxonomy" id="7029"/>
    <lineage>
        <taxon>Eukaryota</taxon>
        <taxon>Metazoa</taxon>
        <taxon>Ecdysozoa</taxon>
        <taxon>Arthropoda</taxon>
        <taxon>Hexapoda</taxon>
        <taxon>Insecta</taxon>
        <taxon>Pterygota</taxon>
        <taxon>Neoptera</taxon>
        <taxon>Paraneoptera</taxon>
        <taxon>Hemiptera</taxon>
        <taxon>Sternorrhyncha</taxon>
        <taxon>Aphidomorpha</taxon>
        <taxon>Aphidoidea</taxon>
        <taxon>Aphididae</taxon>
        <taxon>Macrosiphini</taxon>
        <taxon>Acyrthosiphon</taxon>
    </lineage>
</organism>
<dbReference type="PANTHER" id="PTHR10106">
    <property type="entry name" value="CYTOCHROME B561-RELATED"/>
    <property type="match status" value="1"/>
</dbReference>
<feature type="transmembrane region" description="Helical" evidence="11">
    <location>
        <begin position="195"/>
        <end position="218"/>
    </location>
</feature>
<evidence type="ECO:0000313" key="13">
    <source>
        <dbReference type="EnsemblMetazoa" id="XP_003244448.1"/>
    </source>
</evidence>
<accession>A0A8R2A5G7</accession>
<evidence type="ECO:0000256" key="8">
    <source>
        <dbReference type="ARBA" id="ARBA00022989"/>
    </source>
</evidence>
<evidence type="ECO:0000256" key="4">
    <source>
        <dbReference type="ARBA" id="ARBA00022617"/>
    </source>
</evidence>
<evidence type="ECO:0000256" key="11">
    <source>
        <dbReference type="SAM" id="Phobius"/>
    </source>
</evidence>
<proteinExistence type="predicted"/>
<comment type="cofactor">
    <cofactor evidence="1">
        <name>heme b</name>
        <dbReference type="ChEBI" id="CHEBI:60344"/>
    </cofactor>
</comment>
<evidence type="ECO:0000259" key="12">
    <source>
        <dbReference type="PROSITE" id="PS50939"/>
    </source>
</evidence>
<reference evidence="13" key="2">
    <citation type="submission" date="2022-06" db="UniProtKB">
        <authorList>
            <consortium name="EnsemblMetazoa"/>
        </authorList>
    </citation>
    <scope>IDENTIFICATION</scope>
</reference>
<dbReference type="GeneID" id="100569759"/>
<evidence type="ECO:0000256" key="2">
    <source>
        <dbReference type="ARBA" id="ARBA00004141"/>
    </source>
</evidence>
<feature type="transmembrane region" description="Helical" evidence="11">
    <location>
        <begin position="76"/>
        <end position="99"/>
    </location>
</feature>
<keyword evidence="10 11" id="KW-0472">Membrane</keyword>
<dbReference type="AlphaFoldDB" id="A0A8R2A5G7"/>
<evidence type="ECO:0000256" key="10">
    <source>
        <dbReference type="ARBA" id="ARBA00023136"/>
    </source>
</evidence>
<keyword evidence="9" id="KW-0408">Iron</keyword>
<dbReference type="PROSITE" id="PS50939">
    <property type="entry name" value="CYTOCHROME_B561"/>
    <property type="match status" value="1"/>
</dbReference>
<keyword evidence="7" id="KW-0249">Electron transport</keyword>